<dbReference type="AlphaFoldDB" id="X0U9P8"/>
<dbReference type="InterPro" id="IPR036869">
    <property type="entry name" value="J_dom_sf"/>
</dbReference>
<evidence type="ECO:0000313" key="1">
    <source>
        <dbReference type="EMBL" id="GAG02554.1"/>
    </source>
</evidence>
<protein>
    <recommendedName>
        <fullName evidence="2">J domain-containing protein</fullName>
    </recommendedName>
</protein>
<organism evidence="1">
    <name type="scientific">marine sediment metagenome</name>
    <dbReference type="NCBI Taxonomy" id="412755"/>
    <lineage>
        <taxon>unclassified sequences</taxon>
        <taxon>metagenomes</taxon>
        <taxon>ecological metagenomes</taxon>
    </lineage>
</organism>
<accession>X0U9P8</accession>
<gene>
    <name evidence="1" type="ORF">S01H1_40002</name>
</gene>
<dbReference type="EMBL" id="BARS01025299">
    <property type="protein sequence ID" value="GAG02554.1"/>
    <property type="molecule type" value="Genomic_DNA"/>
</dbReference>
<proteinExistence type="predicted"/>
<evidence type="ECO:0008006" key="2">
    <source>
        <dbReference type="Google" id="ProtNLM"/>
    </source>
</evidence>
<feature type="non-terminal residue" evidence="1">
    <location>
        <position position="1"/>
    </location>
</feature>
<name>X0U9P8_9ZZZZ</name>
<dbReference type="SUPFAM" id="SSF46565">
    <property type="entry name" value="Chaperone J-domain"/>
    <property type="match status" value="1"/>
</dbReference>
<comment type="caution">
    <text evidence="1">The sequence shown here is derived from an EMBL/GenBank/DDBJ whole genome shotgun (WGS) entry which is preliminary data.</text>
</comment>
<sequence length="267" mass="29853">VPRVRRLRQERARAVETASRRSWLSLLGRKRPSRLLPHRFDYYAALYIDPSAEPAIVDKAYLVLRLFHSNGLALGTAELEEAHAMLADPARRAAYDASLPAHAKTAVSVPAGASTPDTVTPAPNLTVPAPKSPAPVSGPMVAAARMAGRVLWRGLATGARLSRRFVVWAWPIVWERSRQFVAWAWPIVRVRSWQFAAWAWPIVRTSGGWLAARAWLITRALARAAARAAREAVRHALAWWREQRTSAEPLDDWMVLSRLSHDLAHPR</sequence>
<reference evidence="1" key="1">
    <citation type="journal article" date="2014" name="Front. Microbiol.">
        <title>High frequency of phylogenetically diverse reductive dehalogenase-homologous genes in deep subseafloor sedimentary metagenomes.</title>
        <authorList>
            <person name="Kawai M."/>
            <person name="Futagami T."/>
            <person name="Toyoda A."/>
            <person name="Takaki Y."/>
            <person name="Nishi S."/>
            <person name="Hori S."/>
            <person name="Arai W."/>
            <person name="Tsubouchi T."/>
            <person name="Morono Y."/>
            <person name="Uchiyama I."/>
            <person name="Ito T."/>
            <person name="Fujiyama A."/>
            <person name="Inagaki F."/>
            <person name="Takami H."/>
        </authorList>
    </citation>
    <scope>NUCLEOTIDE SEQUENCE</scope>
    <source>
        <strain evidence="1">Expedition CK06-06</strain>
    </source>
</reference>
<feature type="non-terminal residue" evidence="1">
    <location>
        <position position="267"/>
    </location>
</feature>